<dbReference type="NCBIfam" id="TIGR01297">
    <property type="entry name" value="CDF"/>
    <property type="match status" value="1"/>
</dbReference>
<dbReference type="GO" id="GO:0005794">
    <property type="term" value="C:Golgi apparatus"/>
    <property type="evidence" value="ECO:0007669"/>
    <property type="project" value="TreeGrafter"/>
</dbReference>
<feature type="transmembrane region" description="Helical" evidence="8">
    <location>
        <begin position="116"/>
        <end position="137"/>
    </location>
</feature>
<accession>A0A9Q0R461</accession>
<evidence type="ECO:0000256" key="8">
    <source>
        <dbReference type="SAM" id="Phobius"/>
    </source>
</evidence>
<name>A0A9Q0R461_9MAGN</name>
<dbReference type="AlphaFoldDB" id="A0A9Q0R461"/>
<dbReference type="InterPro" id="IPR002524">
    <property type="entry name" value="Cation_efflux"/>
</dbReference>
<evidence type="ECO:0000256" key="4">
    <source>
        <dbReference type="ARBA" id="ARBA00022692"/>
    </source>
</evidence>
<dbReference type="SUPFAM" id="SSF161111">
    <property type="entry name" value="Cation efflux protein transmembrane domain-like"/>
    <property type="match status" value="1"/>
</dbReference>
<dbReference type="GO" id="GO:0006882">
    <property type="term" value="P:intracellular zinc ion homeostasis"/>
    <property type="evidence" value="ECO:0007669"/>
    <property type="project" value="InterPro"/>
</dbReference>
<dbReference type="EMBL" id="JAMYWD010000001">
    <property type="protein sequence ID" value="KAJ4982257.1"/>
    <property type="molecule type" value="Genomic_DNA"/>
</dbReference>
<evidence type="ECO:0000256" key="3">
    <source>
        <dbReference type="ARBA" id="ARBA00022448"/>
    </source>
</evidence>
<keyword evidence="3" id="KW-0813">Transport</keyword>
<evidence type="ECO:0000256" key="6">
    <source>
        <dbReference type="ARBA" id="ARBA00023065"/>
    </source>
</evidence>
<feature type="domain" description="Cation efflux protein transmembrane" evidence="9">
    <location>
        <begin position="103"/>
        <end position="173"/>
    </location>
</feature>
<evidence type="ECO:0000313" key="11">
    <source>
        <dbReference type="Proteomes" id="UP001141806"/>
    </source>
</evidence>
<evidence type="ECO:0000256" key="2">
    <source>
        <dbReference type="ARBA" id="ARBA00008873"/>
    </source>
</evidence>
<dbReference type="OrthoDB" id="78669at2759"/>
<gene>
    <name evidence="10" type="ORF">NE237_033094</name>
</gene>
<evidence type="ECO:0000259" key="9">
    <source>
        <dbReference type="Pfam" id="PF01545"/>
    </source>
</evidence>
<proteinExistence type="inferred from homology"/>
<sequence length="245" mass="27194">MVLELGGFKWTFALLIGLCTGLVGFFNSLAVENISGFKLLLTSDLLLDKKSIPIAAPQRSRGEAELRLNEKVSKFLVIHSASGDTGPLSKELSSETKLPQEPQMHHHHIDHNMESIFLHVLADTMGSVGVVILTLLIKYKGWLIADPASSIFISVLIIASVIPLLRNSAEILLQKVPRVHEQDLKVALGDVMRIKGVYSVQNLHVWSFTDTDVVGTLHLHVSTETDKDSTKAKWHIYSMMLELRI</sequence>
<evidence type="ECO:0000256" key="5">
    <source>
        <dbReference type="ARBA" id="ARBA00022989"/>
    </source>
</evidence>
<feature type="transmembrane region" description="Helical" evidence="8">
    <location>
        <begin position="12"/>
        <end position="31"/>
    </location>
</feature>
<keyword evidence="6" id="KW-0406">Ion transport</keyword>
<comment type="caution">
    <text evidence="10">The sequence shown here is derived from an EMBL/GenBank/DDBJ whole genome shotgun (WGS) entry which is preliminary data.</text>
</comment>
<dbReference type="InterPro" id="IPR027469">
    <property type="entry name" value="Cation_efflux_TMD_sf"/>
</dbReference>
<dbReference type="PANTHER" id="PTHR45755:SF4">
    <property type="entry name" value="ZINC TRANSPORTER 7"/>
    <property type="match status" value="1"/>
</dbReference>
<keyword evidence="7 8" id="KW-0472">Membrane</keyword>
<keyword evidence="11" id="KW-1185">Reference proteome</keyword>
<dbReference type="InterPro" id="IPR058533">
    <property type="entry name" value="Cation_efflux_TM"/>
</dbReference>
<dbReference type="InterPro" id="IPR045316">
    <property type="entry name" value="Msc2-like"/>
</dbReference>
<dbReference type="Proteomes" id="UP001141806">
    <property type="component" value="Unassembled WGS sequence"/>
</dbReference>
<evidence type="ECO:0000256" key="1">
    <source>
        <dbReference type="ARBA" id="ARBA00004141"/>
    </source>
</evidence>
<comment type="subcellular location">
    <subcellularLocation>
        <location evidence="1">Membrane</location>
        <topology evidence="1">Multi-pass membrane protein</topology>
    </subcellularLocation>
</comment>
<evidence type="ECO:0000256" key="7">
    <source>
        <dbReference type="ARBA" id="ARBA00023136"/>
    </source>
</evidence>
<feature type="transmembrane region" description="Helical" evidence="8">
    <location>
        <begin position="143"/>
        <end position="165"/>
    </location>
</feature>
<organism evidence="10 11">
    <name type="scientific">Protea cynaroides</name>
    <dbReference type="NCBI Taxonomy" id="273540"/>
    <lineage>
        <taxon>Eukaryota</taxon>
        <taxon>Viridiplantae</taxon>
        <taxon>Streptophyta</taxon>
        <taxon>Embryophyta</taxon>
        <taxon>Tracheophyta</taxon>
        <taxon>Spermatophyta</taxon>
        <taxon>Magnoliopsida</taxon>
        <taxon>Proteales</taxon>
        <taxon>Proteaceae</taxon>
        <taxon>Protea</taxon>
    </lineage>
</organism>
<keyword evidence="4 8" id="KW-0812">Transmembrane</keyword>
<dbReference type="Gene3D" id="1.20.1510.10">
    <property type="entry name" value="Cation efflux protein transmembrane domain"/>
    <property type="match status" value="1"/>
</dbReference>
<comment type="similarity">
    <text evidence="2">Belongs to the cation diffusion facilitator (CDF) transporter (TC 2.A.4) family. SLC30A subfamily.</text>
</comment>
<dbReference type="Pfam" id="PF01545">
    <property type="entry name" value="Cation_efflux"/>
    <property type="match status" value="1"/>
</dbReference>
<reference evidence="10" key="1">
    <citation type="journal article" date="2023" name="Plant J.">
        <title>The genome of the king protea, Protea cynaroides.</title>
        <authorList>
            <person name="Chang J."/>
            <person name="Duong T.A."/>
            <person name="Schoeman C."/>
            <person name="Ma X."/>
            <person name="Roodt D."/>
            <person name="Barker N."/>
            <person name="Li Z."/>
            <person name="Van de Peer Y."/>
            <person name="Mizrachi E."/>
        </authorList>
    </citation>
    <scope>NUCLEOTIDE SEQUENCE</scope>
    <source>
        <tissue evidence="10">Young leaves</tissue>
    </source>
</reference>
<dbReference type="GO" id="GO:0016020">
    <property type="term" value="C:membrane"/>
    <property type="evidence" value="ECO:0007669"/>
    <property type="project" value="UniProtKB-SubCell"/>
</dbReference>
<dbReference type="PANTHER" id="PTHR45755">
    <property type="match status" value="1"/>
</dbReference>
<protein>
    <recommendedName>
        <fullName evidence="9">Cation efflux protein transmembrane domain-containing protein</fullName>
    </recommendedName>
</protein>
<keyword evidence="5 8" id="KW-1133">Transmembrane helix</keyword>
<evidence type="ECO:0000313" key="10">
    <source>
        <dbReference type="EMBL" id="KAJ4982257.1"/>
    </source>
</evidence>
<dbReference type="GO" id="GO:0005385">
    <property type="term" value="F:zinc ion transmembrane transporter activity"/>
    <property type="evidence" value="ECO:0007669"/>
    <property type="project" value="InterPro"/>
</dbReference>